<dbReference type="InterPro" id="IPR036388">
    <property type="entry name" value="WH-like_DNA-bd_sf"/>
</dbReference>
<dbReference type="InterPro" id="IPR011711">
    <property type="entry name" value="GntR_C"/>
</dbReference>
<dbReference type="GO" id="GO:0003700">
    <property type="term" value="F:DNA-binding transcription factor activity"/>
    <property type="evidence" value="ECO:0007669"/>
    <property type="project" value="InterPro"/>
</dbReference>
<dbReference type="EMBL" id="MLCO01000194">
    <property type="protein sequence ID" value="ONG50278.1"/>
    <property type="molecule type" value="Genomic_DNA"/>
</dbReference>
<dbReference type="SMART" id="SM00895">
    <property type="entry name" value="FCD"/>
    <property type="match status" value="1"/>
</dbReference>
<keyword evidence="2" id="KW-0238">DNA-binding</keyword>
<feature type="domain" description="HTH gntR-type" evidence="4">
    <location>
        <begin position="13"/>
        <end position="80"/>
    </location>
</feature>
<organism evidence="5 6">
    <name type="scientific">Teichococcus deserti</name>
    <dbReference type="NCBI Taxonomy" id="1817963"/>
    <lineage>
        <taxon>Bacteria</taxon>
        <taxon>Pseudomonadati</taxon>
        <taxon>Pseudomonadota</taxon>
        <taxon>Alphaproteobacteria</taxon>
        <taxon>Acetobacterales</taxon>
        <taxon>Roseomonadaceae</taxon>
        <taxon>Roseomonas</taxon>
    </lineage>
</organism>
<dbReference type="Gene3D" id="1.20.120.530">
    <property type="entry name" value="GntR ligand-binding domain-like"/>
    <property type="match status" value="1"/>
</dbReference>
<dbReference type="PROSITE" id="PS50949">
    <property type="entry name" value="HTH_GNTR"/>
    <property type="match status" value="1"/>
</dbReference>
<dbReference type="Pfam" id="PF00392">
    <property type="entry name" value="GntR"/>
    <property type="match status" value="1"/>
</dbReference>
<gene>
    <name evidence="5" type="ORF">BKE38_18690</name>
</gene>
<dbReference type="AlphaFoldDB" id="A0A1V2GYR1"/>
<dbReference type="Gene3D" id="1.10.10.10">
    <property type="entry name" value="Winged helix-like DNA-binding domain superfamily/Winged helix DNA-binding domain"/>
    <property type="match status" value="1"/>
</dbReference>
<comment type="caution">
    <text evidence="5">The sequence shown here is derived from an EMBL/GenBank/DDBJ whole genome shotgun (WGS) entry which is preliminary data.</text>
</comment>
<evidence type="ECO:0000256" key="2">
    <source>
        <dbReference type="ARBA" id="ARBA00023125"/>
    </source>
</evidence>
<dbReference type="InterPro" id="IPR000485">
    <property type="entry name" value="AsnC-type_HTH_dom"/>
</dbReference>
<dbReference type="SUPFAM" id="SSF48008">
    <property type="entry name" value="GntR ligand-binding domain-like"/>
    <property type="match status" value="1"/>
</dbReference>
<dbReference type="SUPFAM" id="SSF46785">
    <property type="entry name" value="Winged helix' DNA-binding domain"/>
    <property type="match status" value="1"/>
</dbReference>
<keyword evidence="3" id="KW-0804">Transcription</keyword>
<dbReference type="RefSeq" id="WP_076958826.1">
    <property type="nucleotide sequence ID" value="NZ_MLCO01000194.1"/>
</dbReference>
<dbReference type="PANTHER" id="PTHR43537:SF49">
    <property type="entry name" value="TRANSCRIPTIONAL REGULATORY PROTEIN"/>
    <property type="match status" value="1"/>
</dbReference>
<keyword evidence="1" id="KW-0805">Transcription regulation</keyword>
<sequence>MTDSDDEPSRLPQDLGSEAYDRLRAAIREGALRPGQRVTEAELAARLGISRTPVRQALTRLETEGLLSHEPRRGLVVSRPDHLQVVELYAMREVLEATAARFAAQHASEAELAGLARLVEAEAAGPQDSRALSAVNLRLHTLLHRAAHNRYLLRSLAQLTDAMALLPTMLGNPARARQSQQEHRALLDALLRRDAAAAEAAMRAHLRSAQDHRLSWLVAQIEVQPGGR</sequence>
<keyword evidence="6" id="KW-1185">Reference proteome</keyword>
<proteinExistence type="predicted"/>
<dbReference type="OrthoDB" id="9812290at2"/>
<accession>A0A1V2GYR1</accession>
<dbReference type="Pfam" id="PF07729">
    <property type="entry name" value="FCD"/>
    <property type="match status" value="1"/>
</dbReference>
<dbReference type="PRINTS" id="PR00035">
    <property type="entry name" value="HTHGNTR"/>
</dbReference>
<dbReference type="PRINTS" id="PR00033">
    <property type="entry name" value="HTHASNC"/>
</dbReference>
<dbReference type="InterPro" id="IPR008920">
    <property type="entry name" value="TF_FadR/GntR_C"/>
</dbReference>
<evidence type="ECO:0000313" key="6">
    <source>
        <dbReference type="Proteomes" id="UP000188879"/>
    </source>
</evidence>
<protein>
    <recommendedName>
        <fullName evidence="4">HTH gntR-type domain-containing protein</fullName>
    </recommendedName>
</protein>
<dbReference type="Proteomes" id="UP000188879">
    <property type="component" value="Unassembled WGS sequence"/>
</dbReference>
<dbReference type="CDD" id="cd07377">
    <property type="entry name" value="WHTH_GntR"/>
    <property type="match status" value="1"/>
</dbReference>
<reference evidence="5 6" key="1">
    <citation type="submission" date="2016-10" db="EMBL/GenBank/DDBJ databases">
        <title>Draft Genome sequence of Roseomonas sp. strain M3.</title>
        <authorList>
            <person name="Subhash Y."/>
            <person name="Lee S."/>
        </authorList>
    </citation>
    <scope>NUCLEOTIDE SEQUENCE [LARGE SCALE GENOMIC DNA]</scope>
    <source>
        <strain evidence="5 6">M3</strain>
    </source>
</reference>
<dbReference type="InterPro" id="IPR000524">
    <property type="entry name" value="Tscrpt_reg_HTH_GntR"/>
</dbReference>
<name>A0A1V2GYR1_9PROT</name>
<evidence type="ECO:0000256" key="1">
    <source>
        <dbReference type="ARBA" id="ARBA00023015"/>
    </source>
</evidence>
<dbReference type="PANTHER" id="PTHR43537">
    <property type="entry name" value="TRANSCRIPTIONAL REGULATOR, GNTR FAMILY"/>
    <property type="match status" value="1"/>
</dbReference>
<evidence type="ECO:0000313" key="5">
    <source>
        <dbReference type="EMBL" id="ONG50278.1"/>
    </source>
</evidence>
<evidence type="ECO:0000259" key="4">
    <source>
        <dbReference type="PROSITE" id="PS50949"/>
    </source>
</evidence>
<dbReference type="InterPro" id="IPR036390">
    <property type="entry name" value="WH_DNA-bd_sf"/>
</dbReference>
<dbReference type="SMART" id="SM00345">
    <property type="entry name" value="HTH_GNTR"/>
    <property type="match status" value="1"/>
</dbReference>
<dbReference type="GO" id="GO:0043565">
    <property type="term" value="F:sequence-specific DNA binding"/>
    <property type="evidence" value="ECO:0007669"/>
    <property type="project" value="InterPro"/>
</dbReference>
<evidence type="ECO:0000256" key="3">
    <source>
        <dbReference type="ARBA" id="ARBA00023163"/>
    </source>
</evidence>